<keyword evidence="3" id="KW-1185">Reference proteome</keyword>
<evidence type="ECO:0008006" key="4">
    <source>
        <dbReference type="Google" id="ProtNLM"/>
    </source>
</evidence>
<evidence type="ECO:0000313" key="2">
    <source>
        <dbReference type="EMBL" id="PGH28264.1"/>
    </source>
</evidence>
<sequence>MPPPSNGRQEGIDVDNPLDDPINSTSQKETKRTNETTDQIPMIPKRALHRVPSEIFEHMALYLSLADIDSLRFTCKLFKEKLTRTKLRRVVVDFGPGMYSLEQGSIDKIDLFERLGHYISEFGIAHRVDHVGLFKPPDKSTREVISSSAGEYDWPAESHVPYDKLKLLKGAAERRDRMKRAFKHLVNVTKLALTIDTSYGWHSAPFVANNNLHFDPKIKVFDENDQIILTQGLPRNPWMRHHTVSPLDAELRSYILEYFQNDEALTEDEDDGEAEANAEATSLPADELKKFENCPIDPTAENLRVSFSYPHLPSNAQIQWLVETFWAAQSFLRSYISVIMNDSMSLGNIHTLIFSGISSGLLGDLDHDSFFKSFPRLKSITIMVIPDWREQVGDESGGQSLWFIDPAKAASSLETILRKRVSKLASLESLTVGYIGGGELAKGWKTRNQNILPAPITGDPYEAVTGSGEIAPLVFESVKDLTFINCWFSPALLDAFLTQSRDTTLQYLTLDSCSLCAPPGDLPKPLVHLCLLATTSSSGASPRAGTWAHILKKFTPDRSLLKQRDREDKKEEEPGSKQDRVVLPNIQEIKLRSCGYVRLGKFYNQNNLVVPASNLHDTPAFEPSLPDLPGPSPLTTQVPLINLRPTNGGKREEYHNCNLLGTIVQCIGPDEQKILDSFHPVYGWPVNGREGREFWQDGFSWGGTGRFSATICCKVSDA</sequence>
<dbReference type="Proteomes" id="UP000224634">
    <property type="component" value="Unassembled WGS sequence"/>
</dbReference>
<accession>A0A2B7YW02</accession>
<evidence type="ECO:0000313" key="3">
    <source>
        <dbReference type="Proteomes" id="UP000224634"/>
    </source>
</evidence>
<dbReference type="OrthoDB" id="4194555at2759"/>
<gene>
    <name evidence="2" type="ORF">AJ80_00155</name>
</gene>
<proteinExistence type="predicted"/>
<dbReference type="STRING" id="1447883.A0A2B7YW02"/>
<evidence type="ECO:0000256" key="1">
    <source>
        <dbReference type="SAM" id="MobiDB-lite"/>
    </source>
</evidence>
<feature type="region of interest" description="Disordered" evidence="1">
    <location>
        <begin position="1"/>
        <end position="38"/>
    </location>
</feature>
<protein>
    <recommendedName>
        <fullName evidence="4">F-box domain-containing protein</fullName>
    </recommendedName>
</protein>
<comment type="caution">
    <text evidence="2">The sequence shown here is derived from an EMBL/GenBank/DDBJ whole genome shotgun (WGS) entry which is preliminary data.</text>
</comment>
<reference evidence="2 3" key="1">
    <citation type="submission" date="2017-10" db="EMBL/GenBank/DDBJ databases">
        <title>Comparative genomics in systemic dimorphic fungi from Ajellomycetaceae.</title>
        <authorList>
            <person name="Munoz J.F."/>
            <person name="Mcewen J.G."/>
            <person name="Clay O.K."/>
            <person name="Cuomo C.A."/>
        </authorList>
    </citation>
    <scope>NUCLEOTIDE SEQUENCE [LARGE SCALE GENOMIC DNA]</scope>
    <source>
        <strain evidence="2 3">UAMH7299</strain>
    </source>
</reference>
<dbReference type="AlphaFoldDB" id="A0A2B7YW02"/>
<name>A0A2B7YW02_POLH7</name>
<organism evidence="2 3">
    <name type="scientific">Polytolypa hystricis (strain UAMH7299)</name>
    <dbReference type="NCBI Taxonomy" id="1447883"/>
    <lineage>
        <taxon>Eukaryota</taxon>
        <taxon>Fungi</taxon>
        <taxon>Dikarya</taxon>
        <taxon>Ascomycota</taxon>
        <taxon>Pezizomycotina</taxon>
        <taxon>Eurotiomycetes</taxon>
        <taxon>Eurotiomycetidae</taxon>
        <taxon>Onygenales</taxon>
        <taxon>Onygenales incertae sedis</taxon>
        <taxon>Polytolypa</taxon>
    </lineage>
</organism>
<dbReference type="EMBL" id="PDNA01000001">
    <property type="protein sequence ID" value="PGH28264.1"/>
    <property type="molecule type" value="Genomic_DNA"/>
</dbReference>